<name>A0AAN7WIU2_9SACH</name>
<dbReference type="GO" id="GO:0005743">
    <property type="term" value="C:mitochondrial inner membrane"/>
    <property type="evidence" value="ECO:0007669"/>
    <property type="project" value="InterPro"/>
</dbReference>
<organism evidence="1 2">
    <name type="scientific">Arxiozyma heterogenica</name>
    <dbReference type="NCBI Taxonomy" id="278026"/>
    <lineage>
        <taxon>Eukaryota</taxon>
        <taxon>Fungi</taxon>
        <taxon>Dikarya</taxon>
        <taxon>Ascomycota</taxon>
        <taxon>Saccharomycotina</taxon>
        <taxon>Saccharomycetes</taxon>
        <taxon>Saccharomycetales</taxon>
        <taxon>Saccharomycetaceae</taxon>
        <taxon>Arxiozyma</taxon>
    </lineage>
</organism>
<gene>
    <name evidence="1" type="ORF">RI543_003654</name>
</gene>
<dbReference type="PIRSF" id="PIRSF022613">
    <property type="entry name" value="MBA1"/>
    <property type="match status" value="1"/>
</dbReference>
<dbReference type="InterPro" id="IPR012483">
    <property type="entry name" value="Mba1_Saccharomycetales"/>
</dbReference>
<sequence>MQTVGRVINTSPLCREVKGCAGIVTLLPTTYCISYQSYGSFSNFQGKRFHSTSKLLLNSKKSYEINKELSKRHSKSKLPEFNPKFMGVATEIFIPASRKNLPSIISQPIVVFKTLIRRIYMFGLNTFKIGLFRLQSGNKPEFLLWKNNAIGNYIEVNKAFASRRIDKVKNHVSVWVERALLLRSESLPKNIKLNWQVVKFNEVPKLMSLDPIMVPGMPLEYIQLVYRFNTKQELIKIDTETKESEKQVRDIVDYLVFLCDTNTNEMMLSGSIFESKPGAPLPKQVMAGDKKKVLARMKECGDIFRLPPENIE</sequence>
<comment type="caution">
    <text evidence="1">The sequence shown here is derived from an EMBL/GenBank/DDBJ whole genome shotgun (WGS) entry which is preliminary data.</text>
</comment>
<proteinExistence type="predicted"/>
<dbReference type="PANTHER" id="PTHR13333">
    <property type="entry name" value="M-AAA PROTEASE-INTERACTING PROTEIN 1, MITOCHONDRIAL"/>
    <property type="match status" value="1"/>
</dbReference>
<accession>A0AAN7WIU2</accession>
<evidence type="ECO:0000313" key="1">
    <source>
        <dbReference type="EMBL" id="KAK5779034.1"/>
    </source>
</evidence>
<dbReference type="Proteomes" id="UP001306508">
    <property type="component" value="Unassembled WGS sequence"/>
</dbReference>
<reference evidence="2" key="1">
    <citation type="submission" date="2023-07" db="EMBL/GenBank/DDBJ databases">
        <title>A draft genome of Kazachstania heterogenica Y-27499.</title>
        <authorList>
            <person name="Donic C."/>
            <person name="Kralova J.S."/>
            <person name="Fidel L."/>
            <person name="Ben-Dor S."/>
            <person name="Jung S."/>
        </authorList>
    </citation>
    <scope>NUCLEOTIDE SEQUENCE [LARGE SCALE GENOMIC DNA]</scope>
    <source>
        <strain evidence="2">Y27499</strain>
    </source>
</reference>
<evidence type="ECO:0000313" key="2">
    <source>
        <dbReference type="Proteomes" id="UP001306508"/>
    </source>
</evidence>
<dbReference type="EMBL" id="JAWIZZ010000048">
    <property type="protein sequence ID" value="KAK5779034.1"/>
    <property type="molecule type" value="Genomic_DNA"/>
</dbReference>
<dbReference type="InterPro" id="IPR024621">
    <property type="entry name" value="Mba1"/>
</dbReference>
<dbReference type="AlphaFoldDB" id="A0AAN7WIU2"/>
<protein>
    <submittedName>
        <fullName evidence="1">Uncharacterized protein</fullName>
    </submittedName>
</protein>
<dbReference type="PANTHER" id="PTHR13333:SF5">
    <property type="entry name" value="M-AAA PROTEASE-INTERACTING PROTEIN 1, MITOCHONDRIAL"/>
    <property type="match status" value="1"/>
</dbReference>
<dbReference type="GO" id="GO:0032979">
    <property type="term" value="P:protein insertion into mitochondrial inner membrane from matrix"/>
    <property type="evidence" value="ECO:0007669"/>
    <property type="project" value="InterPro"/>
</dbReference>
<dbReference type="Pfam" id="PF07961">
    <property type="entry name" value="MBA1"/>
    <property type="match status" value="1"/>
</dbReference>
<dbReference type="Gene3D" id="3.10.450.240">
    <property type="match status" value="1"/>
</dbReference>
<keyword evidence="2" id="KW-1185">Reference proteome</keyword>
<dbReference type="GO" id="GO:0043022">
    <property type="term" value="F:ribosome binding"/>
    <property type="evidence" value="ECO:0007669"/>
    <property type="project" value="InterPro"/>
</dbReference>